<keyword evidence="1 6" id="KW-0436">Ligase</keyword>
<evidence type="ECO:0000256" key="1">
    <source>
        <dbReference type="ARBA" id="ARBA00022598"/>
    </source>
</evidence>
<dbReference type="GO" id="GO:0004077">
    <property type="term" value="F:biotin--[biotin carboxyl-carrier protein] ligase activity"/>
    <property type="evidence" value="ECO:0007669"/>
    <property type="project" value="UniProtKB-EC"/>
</dbReference>
<dbReference type="SUPFAM" id="SSF55681">
    <property type="entry name" value="Class II aaRS and biotin synthetases"/>
    <property type="match status" value="1"/>
</dbReference>
<dbReference type="PROSITE" id="PS51733">
    <property type="entry name" value="BPL_LPL_CATALYTIC"/>
    <property type="match status" value="1"/>
</dbReference>
<dbReference type="InterPro" id="IPR004143">
    <property type="entry name" value="BPL_LPL_catalytic"/>
</dbReference>
<sequence length="289" mass="31848">MCILPPPLTTPNRLRTQLQERLPAFKSIDWVPRTGSTNGELITRARRSDQPLVRPWLLGAHYQTEGRGRAGRVWHNRDGAHLMFSCAFDVFLAPQHLATLSPLAGVAACEGLRQLLPVRHQVALRLKWPNDVLWYGAKLAGILTEVTRASTAPASRDHHVVVIGIGINLADSQRLSHELERPIADWAQVCQDCPDLSTHRHADIIAAVAQSWYDSLNRATAFGFEGLVPRYQNVDALQGQSVVVMDQQQELLSGLAHGIAPDGRLLVRNALGDHPISVGDVSIRTPSPR</sequence>
<evidence type="ECO:0000256" key="3">
    <source>
        <dbReference type="ARBA" id="ARBA00024227"/>
    </source>
</evidence>
<dbReference type="Proteomes" id="UP000823889">
    <property type="component" value="Unassembled WGS sequence"/>
</dbReference>
<comment type="catalytic activity">
    <reaction evidence="4">
        <text>biotin + L-lysyl-[protein] + ATP = N(6)-biotinyl-L-lysyl-[protein] + AMP + diphosphate + H(+)</text>
        <dbReference type="Rhea" id="RHEA:11756"/>
        <dbReference type="Rhea" id="RHEA-COMP:9752"/>
        <dbReference type="Rhea" id="RHEA-COMP:10505"/>
        <dbReference type="ChEBI" id="CHEBI:15378"/>
        <dbReference type="ChEBI" id="CHEBI:29969"/>
        <dbReference type="ChEBI" id="CHEBI:30616"/>
        <dbReference type="ChEBI" id="CHEBI:33019"/>
        <dbReference type="ChEBI" id="CHEBI:57586"/>
        <dbReference type="ChEBI" id="CHEBI:83144"/>
        <dbReference type="ChEBI" id="CHEBI:456215"/>
        <dbReference type="EC" id="6.3.4.15"/>
    </reaction>
</comment>
<dbReference type="AlphaFoldDB" id="A0A9D2RJS7"/>
<reference evidence="6" key="1">
    <citation type="journal article" date="2021" name="PeerJ">
        <title>Extensive microbial diversity within the chicken gut microbiome revealed by metagenomics and culture.</title>
        <authorList>
            <person name="Gilroy R."/>
            <person name="Ravi A."/>
            <person name="Getino M."/>
            <person name="Pursley I."/>
            <person name="Horton D.L."/>
            <person name="Alikhan N.F."/>
            <person name="Baker D."/>
            <person name="Gharbi K."/>
            <person name="Hall N."/>
            <person name="Watson M."/>
            <person name="Adriaenssens E.M."/>
            <person name="Foster-Nyarko E."/>
            <person name="Jarju S."/>
            <person name="Secka A."/>
            <person name="Antonio M."/>
            <person name="Oren A."/>
            <person name="Chaudhuri R.R."/>
            <person name="La Ragione R."/>
            <person name="Hildebrand F."/>
            <person name="Pallen M.J."/>
        </authorList>
    </citation>
    <scope>NUCLEOTIDE SEQUENCE</scope>
    <source>
        <strain evidence="6">9264</strain>
    </source>
</reference>
<dbReference type="InterPro" id="IPR003142">
    <property type="entry name" value="BPL_C"/>
</dbReference>
<dbReference type="PANTHER" id="PTHR12835">
    <property type="entry name" value="BIOTIN PROTEIN LIGASE"/>
    <property type="match status" value="1"/>
</dbReference>
<proteinExistence type="predicted"/>
<reference evidence="6" key="2">
    <citation type="submission" date="2021-04" db="EMBL/GenBank/DDBJ databases">
        <authorList>
            <person name="Gilroy R."/>
        </authorList>
    </citation>
    <scope>NUCLEOTIDE SEQUENCE</scope>
    <source>
        <strain evidence="6">9264</strain>
    </source>
</reference>
<feature type="domain" description="BPL/LPL catalytic" evidence="5">
    <location>
        <begin position="8"/>
        <end position="217"/>
    </location>
</feature>
<organism evidence="6 7">
    <name type="scientific">Candidatus Paenalcaligenes intestinipullorum</name>
    <dbReference type="NCBI Taxonomy" id="2838718"/>
    <lineage>
        <taxon>Bacteria</taxon>
        <taxon>Pseudomonadati</taxon>
        <taxon>Pseudomonadota</taxon>
        <taxon>Betaproteobacteria</taxon>
        <taxon>Burkholderiales</taxon>
        <taxon>Alcaligenaceae</taxon>
        <taxon>Paenalcaligenes</taxon>
    </lineage>
</organism>
<dbReference type="NCBIfam" id="TIGR00121">
    <property type="entry name" value="birA_ligase"/>
    <property type="match status" value="1"/>
</dbReference>
<evidence type="ECO:0000256" key="4">
    <source>
        <dbReference type="ARBA" id="ARBA00047846"/>
    </source>
</evidence>
<protein>
    <recommendedName>
        <fullName evidence="3">biotin--[biotin carboxyl-carrier protein] ligase</fullName>
        <ecNumber evidence="3">6.3.4.15</ecNumber>
    </recommendedName>
</protein>
<dbReference type="Gene3D" id="3.30.930.10">
    <property type="entry name" value="Bira Bifunctional Protein, Domain 2"/>
    <property type="match status" value="1"/>
</dbReference>
<evidence type="ECO:0000256" key="2">
    <source>
        <dbReference type="ARBA" id="ARBA00023267"/>
    </source>
</evidence>
<evidence type="ECO:0000313" key="6">
    <source>
        <dbReference type="EMBL" id="HJD44651.1"/>
    </source>
</evidence>
<dbReference type="Pfam" id="PF02237">
    <property type="entry name" value="BPL_C"/>
    <property type="match status" value="1"/>
</dbReference>
<evidence type="ECO:0000259" key="5">
    <source>
        <dbReference type="PROSITE" id="PS51733"/>
    </source>
</evidence>
<accession>A0A9D2RJS7</accession>
<dbReference type="EMBL" id="DWUQ01000135">
    <property type="protein sequence ID" value="HJD44651.1"/>
    <property type="molecule type" value="Genomic_DNA"/>
</dbReference>
<dbReference type="Pfam" id="PF03099">
    <property type="entry name" value="BPL_LplA_LipB"/>
    <property type="match status" value="1"/>
</dbReference>
<comment type="caution">
    <text evidence="6">The sequence shown here is derived from an EMBL/GenBank/DDBJ whole genome shotgun (WGS) entry which is preliminary data.</text>
</comment>
<dbReference type="InterPro" id="IPR045864">
    <property type="entry name" value="aa-tRNA-synth_II/BPL/LPL"/>
</dbReference>
<dbReference type="CDD" id="cd16442">
    <property type="entry name" value="BPL"/>
    <property type="match status" value="1"/>
</dbReference>
<dbReference type="InterPro" id="IPR004408">
    <property type="entry name" value="Biotin_CoA_COase_ligase"/>
</dbReference>
<gene>
    <name evidence="6" type="ORF">H9906_06450</name>
</gene>
<dbReference type="PANTHER" id="PTHR12835:SF5">
    <property type="entry name" value="BIOTIN--PROTEIN LIGASE"/>
    <property type="match status" value="1"/>
</dbReference>
<evidence type="ECO:0000313" key="7">
    <source>
        <dbReference type="Proteomes" id="UP000823889"/>
    </source>
</evidence>
<keyword evidence="2" id="KW-0092">Biotin</keyword>
<dbReference type="EC" id="6.3.4.15" evidence="3"/>
<dbReference type="GO" id="GO:0005737">
    <property type="term" value="C:cytoplasm"/>
    <property type="evidence" value="ECO:0007669"/>
    <property type="project" value="TreeGrafter"/>
</dbReference>
<dbReference type="Gene3D" id="2.30.30.100">
    <property type="match status" value="1"/>
</dbReference>
<name>A0A9D2RJS7_9BURK</name>